<dbReference type="InterPro" id="IPR013094">
    <property type="entry name" value="AB_hydrolase_3"/>
</dbReference>
<keyword evidence="2 4" id="KW-0378">Hydrolase</keyword>
<dbReference type="InterPro" id="IPR002168">
    <property type="entry name" value="Lipase_GDXG_HIS_AS"/>
</dbReference>
<dbReference type="Gene3D" id="3.40.50.1820">
    <property type="entry name" value="alpha/beta hydrolase"/>
    <property type="match status" value="1"/>
</dbReference>
<organism evidence="4 5">
    <name type="scientific">SAR86 cluster bacterium</name>
    <dbReference type="NCBI Taxonomy" id="2030880"/>
    <lineage>
        <taxon>Bacteria</taxon>
        <taxon>Pseudomonadati</taxon>
        <taxon>Pseudomonadota</taxon>
        <taxon>Gammaproteobacteria</taxon>
        <taxon>SAR86 cluster</taxon>
    </lineage>
</organism>
<proteinExistence type="inferred from homology"/>
<gene>
    <name evidence="4" type="ORF">COA71_03155</name>
</gene>
<sequence length="323" mass="35554">MTAVDPQTQALLDQMNAEGNPQLYELSVEDARAGLKQMTLQMDTAFCEVRERRELTIPGPVGEIPVRIYWPELAENNTEENKSLAILLLFHGGGFALADMDTHENMARYYCKNAGLIVINVGYRLSPEYKFPTGVEDCYAALCWAAENAQELGGDPKRIAVTGDSAGGNFSAVVCQMSLSRQGPQVAYQLLAYPVTNMDKDANYESREAFGQGEYFLSKMDVSWICDMYFTNPDDEKKNLLASPVLREDLSGLPPALVITAGYDLLRDEGKHYADRLEAAGVKVEHVRFESTVHGFMSFSGALDAGKEALALAVKKLKENLGA</sequence>
<dbReference type="PANTHER" id="PTHR48081:SF8">
    <property type="entry name" value="ALPHA_BETA HYDROLASE FOLD-3 DOMAIN-CONTAINING PROTEIN-RELATED"/>
    <property type="match status" value="1"/>
</dbReference>
<name>A0A2A5CF49_9GAMM</name>
<dbReference type="GO" id="GO:0016787">
    <property type="term" value="F:hydrolase activity"/>
    <property type="evidence" value="ECO:0007669"/>
    <property type="project" value="UniProtKB-KW"/>
</dbReference>
<evidence type="ECO:0000256" key="2">
    <source>
        <dbReference type="ARBA" id="ARBA00022801"/>
    </source>
</evidence>
<dbReference type="PROSITE" id="PS01173">
    <property type="entry name" value="LIPASE_GDXG_HIS"/>
    <property type="match status" value="1"/>
</dbReference>
<evidence type="ECO:0000259" key="3">
    <source>
        <dbReference type="Pfam" id="PF07859"/>
    </source>
</evidence>
<reference evidence="5" key="1">
    <citation type="submission" date="2017-08" db="EMBL/GenBank/DDBJ databases">
        <title>A dynamic microbial community with high functional redundancy inhabits the cold, oxic subseafloor aquifer.</title>
        <authorList>
            <person name="Tully B.J."/>
            <person name="Wheat C.G."/>
            <person name="Glazer B.T."/>
            <person name="Huber J.A."/>
        </authorList>
    </citation>
    <scope>NUCLEOTIDE SEQUENCE [LARGE SCALE GENOMIC DNA]</scope>
</reference>
<dbReference type="InterPro" id="IPR029058">
    <property type="entry name" value="AB_hydrolase_fold"/>
</dbReference>
<accession>A0A2A5CF49</accession>
<feature type="domain" description="Alpha/beta hydrolase fold-3" evidence="3">
    <location>
        <begin position="87"/>
        <end position="297"/>
    </location>
</feature>
<dbReference type="InterPro" id="IPR050300">
    <property type="entry name" value="GDXG_lipolytic_enzyme"/>
</dbReference>
<dbReference type="AlphaFoldDB" id="A0A2A5CF49"/>
<evidence type="ECO:0000313" key="4">
    <source>
        <dbReference type="EMBL" id="PCJ42524.1"/>
    </source>
</evidence>
<dbReference type="SUPFAM" id="SSF53474">
    <property type="entry name" value="alpha/beta-Hydrolases"/>
    <property type="match status" value="1"/>
</dbReference>
<dbReference type="FunFam" id="3.40.50.1820:FF:000089">
    <property type="entry name" value="Alpha/beta hydrolase"/>
    <property type="match status" value="1"/>
</dbReference>
<comment type="similarity">
    <text evidence="1">Belongs to the 'GDXG' lipolytic enzyme family.</text>
</comment>
<comment type="caution">
    <text evidence="4">The sequence shown here is derived from an EMBL/GenBank/DDBJ whole genome shotgun (WGS) entry which is preliminary data.</text>
</comment>
<dbReference type="EMBL" id="NVWI01000002">
    <property type="protein sequence ID" value="PCJ42524.1"/>
    <property type="molecule type" value="Genomic_DNA"/>
</dbReference>
<protein>
    <submittedName>
        <fullName evidence="4">Alpha/beta hydrolase</fullName>
    </submittedName>
</protein>
<evidence type="ECO:0000256" key="1">
    <source>
        <dbReference type="ARBA" id="ARBA00010515"/>
    </source>
</evidence>
<dbReference type="Proteomes" id="UP000228987">
    <property type="component" value="Unassembled WGS sequence"/>
</dbReference>
<evidence type="ECO:0000313" key="5">
    <source>
        <dbReference type="Proteomes" id="UP000228987"/>
    </source>
</evidence>
<dbReference type="PANTHER" id="PTHR48081">
    <property type="entry name" value="AB HYDROLASE SUPERFAMILY PROTEIN C4A8.06C"/>
    <property type="match status" value="1"/>
</dbReference>
<dbReference type="Pfam" id="PF07859">
    <property type="entry name" value="Abhydrolase_3"/>
    <property type="match status" value="1"/>
</dbReference>